<protein>
    <recommendedName>
        <fullName evidence="11">Cytosine-specific methyltransferase</fullName>
        <ecNumber evidence="11">2.1.1.37</ecNumber>
    </recommendedName>
</protein>
<evidence type="ECO:0000256" key="3">
    <source>
        <dbReference type="ARBA" id="ARBA00022679"/>
    </source>
</evidence>
<evidence type="ECO:0000256" key="11">
    <source>
        <dbReference type="RuleBase" id="RU000417"/>
    </source>
</evidence>
<dbReference type="Pfam" id="PF00145">
    <property type="entry name" value="DNA_methylase"/>
    <property type="match status" value="2"/>
</dbReference>
<keyword evidence="5" id="KW-0677">Repeat</keyword>
<keyword evidence="6" id="KW-0238">DNA-binding</keyword>
<dbReference type="GO" id="GO:0003682">
    <property type="term" value="F:chromatin binding"/>
    <property type="evidence" value="ECO:0007669"/>
    <property type="project" value="InterPro"/>
</dbReference>
<feature type="compositionally biased region" description="Basic and acidic residues" evidence="12">
    <location>
        <begin position="132"/>
        <end position="141"/>
    </location>
</feature>
<dbReference type="GO" id="GO:0006346">
    <property type="term" value="P:DNA methylation-dependent constitutive heterochromatin formation"/>
    <property type="evidence" value="ECO:0007669"/>
    <property type="project" value="InterPro"/>
</dbReference>
<proteinExistence type="inferred from homology"/>
<dbReference type="Gene3D" id="3.40.50.150">
    <property type="entry name" value="Vaccinia Virus protein VP39"/>
    <property type="match status" value="1"/>
</dbReference>
<dbReference type="InterPro" id="IPR001025">
    <property type="entry name" value="BAH_dom"/>
</dbReference>
<comment type="catalytic activity">
    <reaction evidence="11">
        <text>a 2'-deoxycytidine in DNA + S-adenosyl-L-methionine = a 5-methyl-2'-deoxycytidine in DNA + S-adenosyl-L-homocysteine + H(+)</text>
        <dbReference type="Rhea" id="RHEA:13681"/>
        <dbReference type="Rhea" id="RHEA-COMP:11369"/>
        <dbReference type="Rhea" id="RHEA-COMP:11370"/>
        <dbReference type="ChEBI" id="CHEBI:15378"/>
        <dbReference type="ChEBI" id="CHEBI:57856"/>
        <dbReference type="ChEBI" id="CHEBI:59789"/>
        <dbReference type="ChEBI" id="CHEBI:85452"/>
        <dbReference type="ChEBI" id="CHEBI:85454"/>
        <dbReference type="EC" id="2.1.1.37"/>
    </reaction>
</comment>
<dbReference type="Pfam" id="PF01426">
    <property type="entry name" value="BAH"/>
    <property type="match status" value="2"/>
</dbReference>
<organism evidence="14 15">
    <name type="scientific">Marchantia polymorpha subsp. ruderalis</name>
    <dbReference type="NCBI Taxonomy" id="1480154"/>
    <lineage>
        <taxon>Eukaryota</taxon>
        <taxon>Viridiplantae</taxon>
        <taxon>Streptophyta</taxon>
        <taxon>Embryophyta</taxon>
        <taxon>Marchantiophyta</taxon>
        <taxon>Marchantiopsida</taxon>
        <taxon>Marchantiidae</taxon>
        <taxon>Marchantiales</taxon>
        <taxon>Marchantiaceae</taxon>
        <taxon>Marchantia</taxon>
    </lineage>
</organism>
<dbReference type="FunFam" id="3.40.50.150:FF:000108">
    <property type="entry name" value="DNA (cytosine-5)-methyltransferase"/>
    <property type="match status" value="1"/>
</dbReference>
<dbReference type="PROSITE" id="PS00095">
    <property type="entry name" value="C5_MTASE_2"/>
    <property type="match status" value="1"/>
</dbReference>
<accession>A0A176W068</accession>
<dbReference type="EMBL" id="LVLJ01002314">
    <property type="protein sequence ID" value="OAE25586.1"/>
    <property type="molecule type" value="Genomic_DNA"/>
</dbReference>
<feature type="compositionally biased region" description="Polar residues" evidence="12">
    <location>
        <begin position="926"/>
        <end position="942"/>
    </location>
</feature>
<feature type="domain" description="BAH" evidence="13">
    <location>
        <begin position="968"/>
        <end position="1098"/>
    </location>
</feature>
<dbReference type="EC" id="2.1.1.37" evidence="11"/>
<feature type="region of interest" description="Disordered" evidence="12">
    <location>
        <begin position="512"/>
        <end position="532"/>
    </location>
</feature>
<dbReference type="InterPro" id="IPR031303">
    <property type="entry name" value="C5_meth_CS"/>
</dbReference>
<evidence type="ECO:0000256" key="5">
    <source>
        <dbReference type="ARBA" id="ARBA00022737"/>
    </source>
</evidence>
<dbReference type="SUPFAM" id="SSF53335">
    <property type="entry name" value="S-adenosyl-L-methionine-dependent methyltransferases"/>
    <property type="match status" value="1"/>
</dbReference>
<dbReference type="CDD" id="cd04708">
    <property type="entry name" value="BAH_plantDCM_II"/>
    <property type="match status" value="1"/>
</dbReference>
<dbReference type="PROSITE" id="PS00094">
    <property type="entry name" value="C5_MTASE_1"/>
    <property type="match status" value="1"/>
</dbReference>
<comment type="subcellular location">
    <subcellularLocation>
        <location evidence="1">Nucleus</location>
    </subcellularLocation>
</comment>
<feature type="domain" description="BAH" evidence="13">
    <location>
        <begin position="1138"/>
        <end position="1281"/>
    </location>
</feature>
<evidence type="ECO:0000313" key="15">
    <source>
        <dbReference type="Proteomes" id="UP000077202"/>
    </source>
</evidence>
<dbReference type="PROSITE" id="PS51038">
    <property type="entry name" value="BAH"/>
    <property type="match status" value="2"/>
</dbReference>
<feature type="compositionally biased region" description="Polar residues" evidence="12">
    <location>
        <begin position="99"/>
        <end position="109"/>
    </location>
</feature>
<dbReference type="Gene3D" id="3.90.120.10">
    <property type="entry name" value="DNA Methylase, subunit A, domain 2"/>
    <property type="match status" value="2"/>
</dbReference>
<dbReference type="GO" id="GO:0003886">
    <property type="term" value="F:DNA (cytosine-5-)-methyltransferase activity"/>
    <property type="evidence" value="ECO:0007669"/>
    <property type="project" value="UniProtKB-EC"/>
</dbReference>
<dbReference type="FunFam" id="3.90.120.10:FF:000002">
    <property type="entry name" value="DNA (cytosine-5)-methyltransferase"/>
    <property type="match status" value="1"/>
</dbReference>
<evidence type="ECO:0000256" key="12">
    <source>
        <dbReference type="SAM" id="MobiDB-lite"/>
    </source>
</evidence>
<feature type="region of interest" description="Disordered" evidence="12">
    <location>
        <begin position="189"/>
        <end position="273"/>
    </location>
</feature>
<comment type="caution">
    <text evidence="14">The sequence shown here is derived from an EMBL/GenBank/DDBJ whole genome shotgun (WGS) entry which is preliminary data.</text>
</comment>
<keyword evidence="2 9" id="KW-0489">Methyltransferase</keyword>
<evidence type="ECO:0000256" key="6">
    <source>
        <dbReference type="ARBA" id="ARBA00023125"/>
    </source>
</evidence>
<dbReference type="InterPro" id="IPR029063">
    <property type="entry name" value="SAM-dependent_MTases_sf"/>
</dbReference>
<dbReference type="InterPro" id="IPR050390">
    <property type="entry name" value="C5-Methyltransferase"/>
</dbReference>
<dbReference type="PROSITE" id="PS51679">
    <property type="entry name" value="SAM_MT_C5"/>
    <property type="match status" value="1"/>
</dbReference>
<dbReference type="InterPro" id="IPR001525">
    <property type="entry name" value="C5_MeTfrase"/>
</dbReference>
<dbReference type="GO" id="GO:0003677">
    <property type="term" value="F:DNA binding"/>
    <property type="evidence" value="ECO:0007669"/>
    <property type="project" value="UniProtKB-KW"/>
</dbReference>
<evidence type="ECO:0000259" key="13">
    <source>
        <dbReference type="PROSITE" id="PS51038"/>
    </source>
</evidence>
<keyword evidence="3 9" id="KW-0808">Transferase</keyword>
<comment type="similarity">
    <text evidence="9 10">Belongs to the class I-like SAM-binding methyltransferase superfamily. C5-methyltransferase family.</text>
</comment>
<dbReference type="SMART" id="SM00439">
    <property type="entry name" value="BAH"/>
    <property type="match status" value="2"/>
</dbReference>
<keyword evidence="4 9" id="KW-0949">S-adenosyl-L-methionine</keyword>
<dbReference type="PANTHER" id="PTHR10629">
    <property type="entry name" value="CYTOSINE-SPECIFIC METHYLTRANSFERASE"/>
    <property type="match status" value="1"/>
</dbReference>
<name>A0A176W068_MARPO</name>
<evidence type="ECO:0000256" key="7">
    <source>
        <dbReference type="ARBA" id="ARBA00023242"/>
    </source>
</evidence>
<dbReference type="PANTHER" id="PTHR10629:SF52">
    <property type="entry name" value="DNA (CYTOSINE-5)-METHYLTRANSFERASE 1"/>
    <property type="match status" value="1"/>
</dbReference>
<feature type="compositionally biased region" description="Basic and acidic residues" evidence="12">
    <location>
        <begin position="944"/>
        <end position="953"/>
    </location>
</feature>
<evidence type="ECO:0000313" key="14">
    <source>
        <dbReference type="EMBL" id="OAE25586.1"/>
    </source>
</evidence>
<evidence type="ECO:0000256" key="1">
    <source>
        <dbReference type="ARBA" id="ARBA00004123"/>
    </source>
</evidence>
<dbReference type="InterPro" id="IPR043151">
    <property type="entry name" value="BAH_sf"/>
</dbReference>
<evidence type="ECO:0000256" key="10">
    <source>
        <dbReference type="RuleBase" id="RU000416"/>
    </source>
</evidence>
<sequence>MGPVLGEAEWKDYGGNIIVRSYPNGRKTVIYVAPDVSLTSLTYYTTHVFYGFILESPSLEHSLTLITFSLVSNLVVLDFGSKLRSWKTCLAYMEESPKSETNGTSTKSLPTKKDQKPSKTEKVNGESGHVSASDHEDGERKSVAVDFASELRKASNSSKSSPKEVAAIACEGADGSVKDLCKMKKQKVKAETLSESSSGVSSEDSKGASMRSRKRVGDSFGESAECKKARTTDCPPGLASKDNPADSSGRCEADTEEEITPQYSSRRPKRAAAGTNFKEKRIRLGERDARIDAKKERYAEDQTTMLMMTRSESDGSEVQQRTVLDFYLHDGHGRLRPVDPMENGTYLSGLCISKDGALDKDKGVRCDSLGPVHSWSIMGYDEDRVEIVLSTSMADYYLDRPAACYRKIYGPLFDSARVCREVYRALSLPDGGDPSMGLPDLELRLIRLYNNMGTSGQFFSRDYLSDIGEFVATQLYALDADAPDGSQLFSGLGCLEELKHLSANRRQRRLGGEDLHAGAPLAENETADGSPLGDDYKLARRLQNVMDLASNRPARRTPAAKGKFYVKINENEIANDYPEPEYYKSDEPETDEYVMFAEDVHPDDEDFPHRFLDNWTLYNSEMRLVSLELLPMLPCAENDMQIFGSGVISEDDGSGYYHEEDGGGRSIQDEERGGFRVFLSAVKEWKVEWGSGMLIISFRTEVSWYRLGTPSRQYADWYKPVQKTAKIAVKIITMLKDENRVSRLSFNDVIKKLTEQARTEPTWIASKQADVERYVIVHGQIILQQFAEFPDQLIQKSGFILGLATKMEQKSHEKLAVSKRRLLLQKEVNLNPRAIIQPQSSDVVKKEKKAPMRATTTQLVNRIWSNYFGSDASDACPPCEDESNAKDSEIVAVDVVDGDDSDDEVVEVISPPVGLSPQKCTRPKSTRNSSTKQQLWKSSSSKVKWGDESSHETREGCPVYKKALFSGLELKAGDAVSISGESASRRFLIEYLYDSDDGPMIHGRMLVKGEETILGDAANERELFLTDACSEIRVAQVKDFTQVEIRKRNWGHQFRKENATKDEEDRKMAKERKRRGLPQEYFCRSWWSPENGAFFSVSSDALGVGSGICSACQAREDCEKKMEVEIYPEGRGFRWQGVEYRINDYMYLDPEALKLSKPSSKPSENTTHKGGRNKGLHAFIICQLLSVTLPPTANSKTKSCSMCVRRFYRPEDVDNMKAYKSQLHEVYYSEDTYTVDISNIRGKCEVRRNVHNLDTSKGVFDHVFVCDYVHDPKTQTIKHLPANIKLGSSDKKVDTTSLRTTRAKGKGKARVDDEVQEQQNLEEEKSPPLATLDIFAGCGGLSEGLHQSGVSETKWAIEYDREAAEAFKLNHPSSEVFCDNCNVVLRAIMERGGDLDDCVSTPEADDLCSKMEEIKKSKLPIPGEVDFVNGGPPCQGFSGMNRFSQRVWSKVQCEMILAFLSYADYFRPRYFLLENVRNFVSFNKGQTFRLTMASLLEMGYQVRFGVLQAGNFGVSQSRKRAFIWAAAPDEALPNWPEARHVFASSQLGITLPGGGQYAAVRDAGLGAPFRAITVRDTIADLPAVANGADTQKTVYTEPAQSWFQMHTRGKTDVLTDHISKEMNELNLIRCQRIPKRPGADWRDLPAEKIKLSTGQLVDLIPWCLPNTAARHNQWKGLFGRLDWDGNFPTSITDPQPMGKVGMCFHPVQNRIVTVRECARSQGFPDSYKFAGNIICKHRQIGNAVPPPLACALGYRLKEALNSKRGSTGC</sequence>
<dbReference type="Gene3D" id="2.30.30.490">
    <property type="match status" value="2"/>
</dbReference>
<dbReference type="Proteomes" id="UP000077202">
    <property type="component" value="Unassembled WGS sequence"/>
</dbReference>
<keyword evidence="7" id="KW-0539">Nucleus</keyword>
<keyword evidence="15" id="KW-1185">Reference proteome</keyword>
<dbReference type="PRINTS" id="PR00105">
    <property type="entry name" value="C5METTRFRASE"/>
</dbReference>
<evidence type="ECO:0000256" key="2">
    <source>
        <dbReference type="ARBA" id="ARBA00022603"/>
    </source>
</evidence>
<feature type="region of interest" description="Disordered" evidence="12">
    <location>
        <begin position="911"/>
        <end position="953"/>
    </location>
</feature>
<feature type="active site" evidence="8 9">
    <location>
        <position position="1434"/>
    </location>
</feature>
<evidence type="ECO:0000256" key="9">
    <source>
        <dbReference type="PROSITE-ProRule" id="PRU01016"/>
    </source>
</evidence>
<gene>
    <name evidence="14" type="ORF">AXG93_2982s1060</name>
</gene>
<evidence type="ECO:0000256" key="8">
    <source>
        <dbReference type="PIRSR" id="PIRSR037404-1"/>
    </source>
</evidence>
<dbReference type="InterPro" id="IPR022702">
    <property type="entry name" value="Cytosine_MeTrfase1_RFD"/>
</dbReference>
<dbReference type="Pfam" id="PF12047">
    <property type="entry name" value="DNMT1-RFD"/>
    <property type="match status" value="2"/>
</dbReference>
<evidence type="ECO:0000256" key="4">
    <source>
        <dbReference type="ARBA" id="ARBA00022691"/>
    </source>
</evidence>
<dbReference type="GO" id="GO:0005634">
    <property type="term" value="C:nucleus"/>
    <property type="evidence" value="ECO:0007669"/>
    <property type="project" value="UniProtKB-SubCell"/>
</dbReference>
<feature type="compositionally biased region" description="Basic and acidic residues" evidence="12">
    <location>
        <begin position="111"/>
        <end position="124"/>
    </location>
</feature>
<dbReference type="GO" id="GO:0032259">
    <property type="term" value="P:methylation"/>
    <property type="evidence" value="ECO:0007669"/>
    <property type="project" value="UniProtKB-KW"/>
</dbReference>
<reference evidence="14" key="1">
    <citation type="submission" date="2016-03" db="EMBL/GenBank/DDBJ databases">
        <title>Mechanisms controlling the formation of the plant cell surface in tip-growing cells are functionally conserved among land plants.</title>
        <authorList>
            <person name="Honkanen S."/>
            <person name="Jones V.A."/>
            <person name="Morieri G."/>
            <person name="Champion C."/>
            <person name="Hetherington A.J."/>
            <person name="Kelly S."/>
            <person name="Saint-Marcoux D."/>
            <person name="Proust H."/>
            <person name="Prescott H."/>
            <person name="Dolan L."/>
        </authorList>
    </citation>
    <scope>NUCLEOTIDE SEQUENCE [LARGE SCALE GENOMIC DNA]</scope>
    <source>
        <tissue evidence="14">Whole gametophyte</tissue>
    </source>
</reference>
<dbReference type="InterPro" id="IPR018117">
    <property type="entry name" value="C5_DNA_meth_AS"/>
</dbReference>
<dbReference type="GO" id="GO:0044027">
    <property type="term" value="P:negative regulation of gene expression via chromosomal CpG island methylation"/>
    <property type="evidence" value="ECO:0007669"/>
    <property type="project" value="TreeGrafter"/>
</dbReference>
<dbReference type="PIRSF" id="PIRSF037404">
    <property type="entry name" value="DNMT1"/>
    <property type="match status" value="1"/>
</dbReference>
<dbReference type="FunFam" id="3.40.50.150:FF:000128">
    <property type="entry name" value="DNA (cytosine-5)-methyltransferase"/>
    <property type="match status" value="1"/>
</dbReference>
<dbReference type="NCBIfam" id="TIGR00675">
    <property type="entry name" value="dcm"/>
    <property type="match status" value="1"/>
</dbReference>
<feature type="region of interest" description="Disordered" evidence="12">
    <location>
        <begin position="97"/>
        <end position="141"/>
    </location>
</feature>